<dbReference type="GO" id="GO:0016810">
    <property type="term" value="F:hydrolase activity, acting on carbon-nitrogen (but not peptide) bonds"/>
    <property type="evidence" value="ECO:0007669"/>
    <property type="project" value="InterPro"/>
</dbReference>
<dbReference type="Gene3D" id="2.30.40.10">
    <property type="entry name" value="Urease, subunit C, domain 1"/>
    <property type="match status" value="1"/>
</dbReference>
<dbReference type="EMBL" id="MEUM01000052">
    <property type="protein sequence ID" value="OGC42748.1"/>
    <property type="molecule type" value="Genomic_DNA"/>
</dbReference>
<dbReference type="AlphaFoldDB" id="A0A1F4UCR2"/>
<dbReference type="InterPro" id="IPR011059">
    <property type="entry name" value="Metal-dep_hydrolase_composite"/>
</dbReference>
<proteinExistence type="predicted"/>
<dbReference type="SUPFAM" id="SSF51556">
    <property type="entry name" value="Metallo-dependent hydrolases"/>
    <property type="match status" value="1"/>
</dbReference>
<dbReference type="InterPro" id="IPR032466">
    <property type="entry name" value="Metal_Hydrolase"/>
</dbReference>
<reference evidence="2 3" key="1">
    <citation type="journal article" date="2016" name="Nat. Commun.">
        <title>Thousands of microbial genomes shed light on interconnected biogeochemical processes in an aquifer system.</title>
        <authorList>
            <person name="Anantharaman K."/>
            <person name="Brown C.T."/>
            <person name="Hug L.A."/>
            <person name="Sharon I."/>
            <person name="Castelle C.J."/>
            <person name="Probst A.J."/>
            <person name="Thomas B.C."/>
            <person name="Singh A."/>
            <person name="Wilkins M.J."/>
            <person name="Karaoz U."/>
            <person name="Brodie E.L."/>
            <person name="Williams K.H."/>
            <person name="Hubbard S.S."/>
            <person name="Banfield J.F."/>
        </authorList>
    </citation>
    <scope>NUCLEOTIDE SEQUENCE [LARGE SCALE GENOMIC DNA]</scope>
</reference>
<dbReference type="CDD" id="cd01300">
    <property type="entry name" value="YtcJ_like"/>
    <property type="match status" value="1"/>
</dbReference>
<dbReference type="PANTHER" id="PTHR22642">
    <property type="entry name" value="IMIDAZOLONEPROPIONASE"/>
    <property type="match status" value="1"/>
</dbReference>
<sequence>MHPLIVFNGRFNDFTVNCNKIKALLIDRNEIQKIYYNTQNLPLPIKKLDLNGKYVLPGFTDCHTHLISRGLELQRIDLTGGKSLDSCLQKITGEKHKHDIVFAQNYDDSDWSGDEKERLNRRTLDRITKKPLIMRRVCGHCAVVNTSALKCIPRGWHYIQSNTGRLCENAALFLNDIFKPDQATLLKAIGLGMQEAAKNGVTTVHEISDPQRIELLLKFKRCSGLKTRFVLYIYEQHASTMFNAGLVNSWGDDFIRFAGIKIFLDGSIGARTAALKQPYVKCRNRGKVLLTQVPLKNLIKKAEKNGTQLMIHAIGDRAIDFGLKVLKPYIDKKNSCRHRLEHLELLNQRLIERLARMNIIASMQPNFVRRWQNPGGLYEKTLGHRFIDMNPFKSLARAGIHLVFGSDCMPIGPLFGLKGATDHPSAKNRLSLMQALACYTVKPAYAAFEEHHKGDFKPGKFADFVILDQDPEKIDDTDKLNISMVMLGGEIIYRNPA</sequence>
<dbReference type="InterPro" id="IPR033932">
    <property type="entry name" value="YtcJ-like"/>
</dbReference>
<dbReference type="Gene3D" id="3.10.310.70">
    <property type="match status" value="1"/>
</dbReference>
<dbReference type="Proteomes" id="UP000177025">
    <property type="component" value="Unassembled WGS sequence"/>
</dbReference>
<evidence type="ECO:0000313" key="2">
    <source>
        <dbReference type="EMBL" id="OGC42748.1"/>
    </source>
</evidence>
<protein>
    <recommendedName>
        <fullName evidence="1">Amidohydrolase 3 domain-containing protein</fullName>
    </recommendedName>
</protein>
<dbReference type="SUPFAM" id="SSF51338">
    <property type="entry name" value="Composite domain of metallo-dependent hydrolases"/>
    <property type="match status" value="1"/>
</dbReference>
<comment type="caution">
    <text evidence="2">The sequence shown here is derived from an EMBL/GenBank/DDBJ whole genome shotgun (WGS) entry which is preliminary data.</text>
</comment>
<feature type="domain" description="Amidohydrolase 3" evidence="1">
    <location>
        <begin position="49"/>
        <end position="493"/>
    </location>
</feature>
<organism evidence="2 3">
    <name type="scientific">candidate division WOR-3 bacterium RBG_13_43_14</name>
    <dbReference type="NCBI Taxonomy" id="1802590"/>
    <lineage>
        <taxon>Bacteria</taxon>
        <taxon>Bacteria division WOR-3</taxon>
    </lineage>
</organism>
<dbReference type="Gene3D" id="3.20.20.140">
    <property type="entry name" value="Metal-dependent hydrolases"/>
    <property type="match status" value="1"/>
</dbReference>
<dbReference type="PANTHER" id="PTHR22642:SF2">
    <property type="entry name" value="PROTEIN LONG AFTER FAR-RED 3"/>
    <property type="match status" value="1"/>
</dbReference>
<gene>
    <name evidence="2" type="ORF">A2Y85_02435</name>
</gene>
<name>A0A1F4UCR2_UNCW3</name>
<dbReference type="Pfam" id="PF07969">
    <property type="entry name" value="Amidohydro_3"/>
    <property type="match status" value="1"/>
</dbReference>
<evidence type="ECO:0000313" key="3">
    <source>
        <dbReference type="Proteomes" id="UP000177025"/>
    </source>
</evidence>
<evidence type="ECO:0000259" key="1">
    <source>
        <dbReference type="Pfam" id="PF07969"/>
    </source>
</evidence>
<dbReference type="InterPro" id="IPR013108">
    <property type="entry name" value="Amidohydro_3"/>
</dbReference>
<accession>A0A1F4UCR2</accession>